<dbReference type="AlphaFoldDB" id="A0A7C9A0P5"/>
<evidence type="ECO:0000313" key="1">
    <source>
        <dbReference type="EMBL" id="MBA4656492.1"/>
    </source>
</evidence>
<sequence>MQREFIKGESWNLFRGSRVQGGGIGRIVLETGTITEEEVAVEAWTGMIVIDTVVEIEILAIEAGVAVTALITIEAVVEIAMMMKGNVGAGQLKVPLHQDKVTVQDKVILHTGVCHRVKAVRLAVHLGQGVQVLITAGSMDDLLVLAVQHLLGTFYHVGLLARGVHLLTNQKMSKFQLGEE</sequence>
<dbReference type="EMBL" id="GISG01192391">
    <property type="protein sequence ID" value="MBA4656492.1"/>
    <property type="molecule type" value="Transcribed_RNA"/>
</dbReference>
<reference evidence="1" key="1">
    <citation type="journal article" date="2013" name="J. Plant Res.">
        <title>Effect of fungi and light on seed germination of three Opuntia species from semiarid lands of central Mexico.</title>
        <authorList>
            <person name="Delgado-Sanchez P."/>
            <person name="Jimenez-Bremont J.F."/>
            <person name="Guerrero-Gonzalez Mde L."/>
            <person name="Flores J."/>
        </authorList>
    </citation>
    <scope>NUCLEOTIDE SEQUENCE</scope>
    <source>
        <tissue evidence="1">Cladode</tissue>
    </source>
</reference>
<reference evidence="1" key="2">
    <citation type="submission" date="2020-07" db="EMBL/GenBank/DDBJ databases">
        <authorList>
            <person name="Vera ALvarez R."/>
            <person name="Arias-Moreno D.M."/>
            <person name="Jimenez-Jacinto V."/>
            <person name="Jimenez-Bremont J.F."/>
            <person name="Swaminathan K."/>
            <person name="Moose S.P."/>
            <person name="Guerrero-Gonzalez M.L."/>
            <person name="Marino-Ramirez L."/>
            <person name="Landsman D."/>
            <person name="Rodriguez-Kessler M."/>
            <person name="Delgado-Sanchez P."/>
        </authorList>
    </citation>
    <scope>NUCLEOTIDE SEQUENCE</scope>
    <source>
        <tissue evidence="1">Cladode</tissue>
    </source>
</reference>
<name>A0A7C9A0P5_OPUST</name>
<protein>
    <submittedName>
        <fullName evidence="1">Uncharacterized protein</fullName>
    </submittedName>
</protein>
<organism evidence="1">
    <name type="scientific">Opuntia streptacantha</name>
    <name type="common">Prickly pear cactus</name>
    <name type="synonym">Opuntia cardona</name>
    <dbReference type="NCBI Taxonomy" id="393608"/>
    <lineage>
        <taxon>Eukaryota</taxon>
        <taxon>Viridiplantae</taxon>
        <taxon>Streptophyta</taxon>
        <taxon>Embryophyta</taxon>
        <taxon>Tracheophyta</taxon>
        <taxon>Spermatophyta</taxon>
        <taxon>Magnoliopsida</taxon>
        <taxon>eudicotyledons</taxon>
        <taxon>Gunneridae</taxon>
        <taxon>Pentapetalae</taxon>
        <taxon>Caryophyllales</taxon>
        <taxon>Cactineae</taxon>
        <taxon>Cactaceae</taxon>
        <taxon>Opuntioideae</taxon>
        <taxon>Opuntia</taxon>
    </lineage>
</organism>
<accession>A0A7C9A0P5</accession>
<proteinExistence type="predicted"/>